<protein>
    <submittedName>
        <fullName evidence="1">Uncharacterized protein</fullName>
    </submittedName>
</protein>
<dbReference type="Proteomes" id="UP000824180">
    <property type="component" value="Unassembled WGS sequence"/>
</dbReference>
<accession>A0A9E2NVQ6</accession>
<sequence length="202" mass="23379">MEQVDKRDIRIQLTIAQQQGKLIEVHNIKGDDYFNIGFVVGMDNHFCLMISIDWDGKINDLIAIRIDSIIGIEDETDYLTTVSEKTKVAHEHNYFDIWHIQQFIDEHPEIASGNILMNVLKDADSQHLSVVIGTKKYQGMDDFSGMIHDLNEITLNLHYFNEKDLSSMWSYDILISDIDYVRSRGTQTATTKQILEDVFHQD</sequence>
<evidence type="ECO:0000313" key="2">
    <source>
        <dbReference type="Proteomes" id="UP000824180"/>
    </source>
</evidence>
<reference evidence="1" key="2">
    <citation type="submission" date="2021-04" db="EMBL/GenBank/DDBJ databases">
        <authorList>
            <person name="Gilroy R."/>
        </authorList>
    </citation>
    <scope>NUCLEOTIDE SEQUENCE</scope>
    <source>
        <strain evidence="1">876</strain>
    </source>
</reference>
<organism evidence="1 2">
    <name type="scientific">Candidatus Limosilactobacillus merdavium</name>
    <dbReference type="NCBI Taxonomy" id="2838651"/>
    <lineage>
        <taxon>Bacteria</taxon>
        <taxon>Bacillati</taxon>
        <taxon>Bacillota</taxon>
        <taxon>Bacilli</taxon>
        <taxon>Lactobacillales</taxon>
        <taxon>Lactobacillaceae</taxon>
        <taxon>Limosilactobacillus</taxon>
    </lineage>
</organism>
<name>A0A9E2NVQ6_9LACO</name>
<gene>
    <name evidence="1" type="ORF">H9843_06520</name>
</gene>
<reference evidence="1" key="1">
    <citation type="journal article" date="2021" name="PeerJ">
        <title>Extensive microbial diversity within the chicken gut microbiome revealed by metagenomics and culture.</title>
        <authorList>
            <person name="Gilroy R."/>
            <person name="Ravi A."/>
            <person name="Getino M."/>
            <person name="Pursley I."/>
            <person name="Horton D.L."/>
            <person name="Alikhan N.F."/>
            <person name="Baker D."/>
            <person name="Gharbi K."/>
            <person name="Hall N."/>
            <person name="Watson M."/>
            <person name="Adriaenssens E.M."/>
            <person name="Foster-Nyarko E."/>
            <person name="Jarju S."/>
            <person name="Secka A."/>
            <person name="Antonio M."/>
            <person name="Oren A."/>
            <person name="Chaudhuri R.R."/>
            <person name="La Ragione R."/>
            <person name="Hildebrand F."/>
            <person name="Pallen M.J."/>
        </authorList>
    </citation>
    <scope>NUCLEOTIDE SEQUENCE</scope>
    <source>
        <strain evidence="1">876</strain>
    </source>
</reference>
<dbReference type="AlphaFoldDB" id="A0A9E2NVQ6"/>
<evidence type="ECO:0000313" key="1">
    <source>
        <dbReference type="EMBL" id="MBU3830526.1"/>
    </source>
</evidence>
<comment type="caution">
    <text evidence="1">The sequence shown here is derived from an EMBL/GenBank/DDBJ whole genome shotgun (WGS) entry which is preliminary data.</text>
</comment>
<dbReference type="EMBL" id="JAHLFK010000070">
    <property type="protein sequence ID" value="MBU3830526.1"/>
    <property type="molecule type" value="Genomic_DNA"/>
</dbReference>
<proteinExistence type="predicted"/>